<name>A0A6V7NF63_ANACO</name>
<dbReference type="EMBL" id="LR862129">
    <property type="protein sequence ID" value="CAD1817225.1"/>
    <property type="molecule type" value="Genomic_DNA"/>
</dbReference>
<dbReference type="AlphaFoldDB" id="A0A6V7NF63"/>
<reference evidence="1" key="1">
    <citation type="submission" date="2020-07" db="EMBL/GenBank/DDBJ databases">
        <authorList>
            <person name="Lin J."/>
        </authorList>
    </citation>
    <scope>NUCLEOTIDE SEQUENCE</scope>
</reference>
<protein>
    <submittedName>
        <fullName evidence="1">Uncharacterized protein</fullName>
    </submittedName>
</protein>
<organism evidence="1">
    <name type="scientific">Ananas comosus var. bracteatus</name>
    <name type="common">red pineapple</name>
    <dbReference type="NCBI Taxonomy" id="296719"/>
    <lineage>
        <taxon>Eukaryota</taxon>
        <taxon>Viridiplantae</taxon>
        <taxon>Streptophyta</taxon>
        <taxon>Embryophyta</taxon>
        <taxon>Tracheophyta</taxon>
        <taxon>Spermatophyta</taxon>
        <taxon>Magnoliopsida</taxon>
        <taxon>Liliopsida</taxon>
        <taxon>Poales</taxon>
        <taxon>Bromeliaceae</taxon>
        <taxon>Bromelioideae</taxon>
        <taxon>Ananas</taxon>
    </lineage>
</organism>
<sequence>MSRPETYTDLVRVGRVEQTPNGQSFPSPSTFHPLNQPSLGIFAVRDRSQLGRPVPEGCHFEQRVFAFGNRSLPERPVPGRPVLVRQTDSRELHFRDLAKFRLFLAGQRSGTGPSLPGTGCTEDPAAQPDGTVPPCQGPVPRAFLLQCRFCTSALADPSLMHFMHFNYLRAFRSLHNRQPVDSHRSLDPRVSRILFLTRYLSNLRLWRDLAWQKLEELGSSLEQGVLGERKPRVRF</sequence>
<accession>A0A6V7NF63</accession>
<gene>
    <name evidence="1" type="ORF">CB5_LOCUS436</name>
</gene>
<evidence type="ECO:0000313" key="1">
    <source>
        <dbReference type="EMBL" id="CAD1817225.1"/>
    </source>
</evidence>
<proteinExistence type="predicted"/>